<sequence length="718" mass="81745">MSYVNKKIGAFREAGDIEVQLNRSDGRMKVYASATDARAWCDISEDRRQYILALVKRGYGKGLSLGRYVPVEAIIDVLLANKNADIERLQQEIAELKRLLKEHGPDNEEKPISVTEPEGPASAEVSPRYQDEDEKAAQELLAGKSPEDQVLAVNQALADMKTFYKSKHALALEAIEQLECIKDIIDGEGCKKKPSSAGSSKTPVQAPSNTISGSCKDENKTVELEIEVDVENIQRDVKFLNECFIQLASIEEESAELKKEWDTCKDGLTVGNIKDRQKLDEITKNRDGLRSKIQKLEIELLKCNNPPKQVGASRVIEGLKPDEGDLRKRLDRLKGLKDEVKKLEDRCTKCVGDSVEKDKLLTRITQLEAEAEECKCRLQEMNKMEFESNALKIQCDDLRKVQKDYEELAKKTQGFDDLKAECAMYKSKYEEVMKEIEDCECCMDNQDDEIKRLTCHVECLTQELDDRQDAMKYKVLMMCADLEKNDTRIEKSEQHLADVQQQLRSSIESLSCCTICLRTRIQELENEISGFQKTLIAKDEVYKSLETKYNSLISIQIEQKDMENVITSLQENNKALLEKIETDKNTISNLEESLRKAKKSDERLKQMLKQATCTIKCITQKLENHELVGVDRLESERKNYLKKIKELEEGMTEGQRPCGAERILELQEALMKSNANNKCLRDTVNQLRQVMGENESLRKIITQLQETAGCLCASSDTE</sequence>
<accession>A0AA38IAJ2</accession>
<proteinExistence type="predicted"/>
<feature type="coiled-coil region" evidence="1">
    <location>
        <begin position="326"/>
        <end position="384"/>
    </location>
</feature>
<feature type="coiled-coil region" evidence="1">
    <location>
        <begin position="559"/>
        <end position="650"/>
    </location>
</feature>
<dbReference type="Proteomes" id="UP001168821">
    <property type="component" value="Unassembled WGS sequence"/>
</dbReference>
<comment type="caution">
    <text evidence="3">The sequence shown here is derived from an EMBL/GenBank/DDBJ whole genome shotgun (WGS) entry which is preliminary data.</text>
</comment>
<feature type="coiled-coil region" evidence="1">
    <location>
        <begin position="415"/>
        <end position="502"/>
    </location>
</feature>
<evidence type="ECO:0000313" key="3">
    <source>
        <dbReference type="EMBL" id="KAJ3654178.1"/>
    </source>
</evidence>
<dbReference type="EMBL" id="JALNTZ010000004">
    <property type="protein sequence ID" value="KAJ3654178.1"/>
    <property type="molecule type" value="Genomic_DNA"/>
</dbReference>
<feature type="compositionally biased region" description="Polar residues" evidence="2">
    <location>
        <begin position="196"/>
        <end position="213"/>
    </location>
</feature>
<organism evidence="3 4">
    <name type="scientific">Zophobas morio</name>
    <dbReference type="NCBI Taxonomy" id="2755281"/>
    <lineage>
        <taxon>Eukaryota</taxon>
        <taxon>Metazoa</taxon>
        <taxon>Ecdysozoa</taxon>
        <taxon>Arthropoda</taxon>
        <taxon>Hexapoda</taxon>
        <taxon>Insecta</taxon>
        <taxon>Pterygota</taxon>
        <taxon>Neoptera</taxon>
        <taxon>Endopterygota</taxon>
        <taxon>Coleoptera</taxon>
        <taxon>Polyphaga</taxon>
        <taxon>Cucujiformia</taxon>
        <taxon>Tenebrionidae</taxon>
        <taxon>Zophobas</taxon>
    </lineage>
</organism>
<evidence type="ECO:0000256" key="2">
    <source>
        <dbReference type="SAM" id="MobiDB-lite"/>
    </source>
</evidence>
<evidence type="ECO:0000313" key="4">
    <source>
        <dbReference type="Proteomes" id="UP001168821"/>
    </source>
</evidence>
<evidence type="ECO:0000256" key="1">
    <source>
        <dbReference type="SAM" id="Coils"/>
    </source>
</evidence>
<keyword evidence="1" id="KW-0175">Coiled coil</keyword>
<feature type="compositionally biased region" description="Basic and acidic residues" evidence="2">
    <location>
        <begin position="101"/>
        <end position="111"/>
    </location>
</feature>
<protein>
    <submittedName>
        <fullName evidence="3">Uncharacterized protein</fullName>
    </submittedName>
</protein>
<reference evidence="3" key="1">
    <citation type="journal article" date="2023" name="G3 (Bethesda)">
        <title>Whole genome assemblies of Zophobas morio and Tenebrio molitor.</title>
        <authorList>
            <person name="Kaur S."/>
            <person name="Stinson S.A."/>
            <person name="diCenzo G.C."/>
        </authorList>
    </citation>
    <scope>NUCLEOTIDE SEQUENCE</scope>
    <source>
        <strain evidence="3">QUZm001</strain>
    </source>
</reference>
<feature type="region of interest" description="Disordered" evidence="2">
    <location>
        <begin position="101"/>
        <end position="136"/>
    </location>
</feature>
<feature type="region of interest" description="Disordered" evidence="2">
    <location>
        <begin position="191"/>
        <end position="215"/>
    </location>
</feature>
<gene>
    <name evidence="3" type="ORF">Zmor_013386</name>
</gene>
<name>A0AA38IAJ2_9CUCU</name>
<feature type="coiled-coil region" evidence="1">
    <location>
        <begin position="240"/>
        <end position="299"/>
    </location>
</feature>
<keyword evidence="4" id="KW-1185">Reference proteome</keyword>
<dbReference type="AlphaFoldDB" id="A0AA38IAJ2"/>